<protein>
    <submittedName>
        <fullName evidence="1">Uncharacterized protein</fullName>
    </submittedName>
</protein>
<evidence type="ECO:0000313" key="1">
    <source>
        <dbReference type="EMBL" id="MBB6108667.1"/>
    </source>
</evidence>
<reference evidence="1 2" key="1">
    <citation type="submission" date="2020-08" db="EMBL/GenBank/DDBJ databases">
        <title>Genomic Encyclopedia of Type Strains, Phase IV (KMG-V): Genome sequencing to study the core and pangenomes of soil and plant-associated prokaryotes.</title>
        <authorList>
            <person name="Whitman W."/>
        </authorList>
    </citation>
    <scope>NUCLEOTIDE SEQUENCE [LARGE SCALE GENOMIC DNA]</scope>
    <source>
        <strain evidence="1 2">ANJLi2</strain>
    </source>
</reference>
<accession>A0ABR6PFZ7</accession>
<proteinExistence type="predicted"/>
<organism evidence="1 2">
    <name type="scientific">Mucilaginibacter lappiensis</name>
    <dbReference type="NCBI Taxonomy" id="354630"/>
    <lineage>
        <taxon>Bacteria</taxon>
        <taxon>Pseudomonadati</taxon>
        <taxon>Bacteroidota</taxon>
        <taxon>Sphingobacteriia</taxon>
        <taxon>Sphingobacteriales</taxon>
        <taxon>Sphingobacteriaceae</taxon>
        <taxon>Mucilaginibacter</taxon>
    </lineage>
</organism>
<name>A0ABR6PFZ7_9SPHI</name>
<dbReference type="Proteomes" id="UP000541583">
    <property type="component" value="Unassembled WGS sequence"/>
</dbReference>
<gene>
    <name evidence="1" type="ORF">HDF23_001402</name>
</gene>
<dbReference type="EMBL" id="JACHCB010000002">
    <property type="protein sequence ID" value="MBB6108667.1"/>
    <property type="molecule type" value="Genomic_DNA"/>
</dbReference>
<sequence>MKDTVYLLIKVVIDTNYRNIQDAIDDVQRNTIYTVMDSKNVKVIDSKIMDLRTKRK</sequence>
<comment type="caution">
    <text evidence="1">The sequence shown here is derived from an EMBL/GenBank/DDBJ whole genome shotgun (WGS) entry which is preliminary data.</text>
</comment>
<keyword evidence="2" id="KW-1185">Reference proteome</keyword>
<evidence type="ECO:0000313" key="2">
    <source>
        <dbReference type="Proteomes" id="UP000541583"/>
    </source>
</evidence>
<dbReference type="RefSeq" id="WP_175614040.1">
    <property type="nucleotide sequence ID" value="NZ_FTMG01000002.1"/>
</dbReference>